<feature type="coiled-coil region" evidence="1">
    <location>
        <begin position="395"/>
        <end position="479"/>
    </location>
</feature>
<dbReference type="EMBL" id="DF236961">
    <property type="protein sequence ID" value="GAQ78411.1"/>
    <property type="molecule type" value="Genomic_DNA"/>
</dbReference>
<reference evidence="3 4" key="1">
    <citation type="journal article" date="2014" name="Nat. Commun.">
        <title>Klebsormidium flaccidum genome reveals primary factors for plant terrestrial adaptation.</title>
        <authorList>
            <person name="Hori K."/>
            <person name="Maruyama F."/>
            <person name="Fujisawa T."/>
            <person name="Togashi T."/>
            <person name="Yamamoto N."/>
            <person name="Seo M."/>
            <person name="Sato S."/>
            <person name="Yamada T."/>
            <person name="Mori H."/>
            <person name="Tajima N."/>
            <person name="Moriyama T."/>
            <person name="Ikeuchi M."/>
            <person name="Watanabe M."/>
            <person name="Wada H."/>
            <person name="Kobayashi K."/>
            <person name="Saito M."/>
            <person name="Masuda T."/>
            <person name="Sasaki-Sekimoto Y."/>
            <person name="Mashiguchi K."/>
            <person name="Awai K."/>
            <person name="Shimojima M."/>
            <person name="Masuda S."/>
            <person name="Iwai M."/>
            <person name="Nobusawa T."/>
            <person name="Narise T."/>
            <person name="Kondo S."/>
            <person name="Saito H."/>
            <person name="Sato R."/>
            <person name="Murakawa M."/>
            <person name="Ihara Y."/>
            <person name="Oshima-Yamada Y."/>
            <person name="Ohtaka K."/>
            <person name="Satoh M."/>
            <person name="Sonobe K."/>
            <person name="Ishii M."/>
            <person name="Ohtani R."/>
            <person name="Kanamori-Sato M."/>
            <person name="Honoki R."/>
            <person name="Miyazaki D."/>
            <person name="Mochizuki H."/>
            <person name="Umetsu J."/>
            <person name="Higashi K."/>
            <person name="Shibata D."/>
            <person name="Kamiya Y."/>
            <person name="Sato N."/>
            <person name="Nakamura Y."/>
            <person name="Tabata S."/>
            <person name="Ida S."/>
            <person name="Kurokawa K."/>
            <person name="Ohta H."/>
        </authorList>
    </citation>
    <scope>NUCLEOTIDE SEQUENCE [LARGE SCALE GENOMIC DNA]</scope>
    <source>
        <strain evidence="3 4">NIES-2285</strain>
    </source>
</reference>
<evidence type="ECO:0000313" key="3">
    <source>
        <dbReference type="EMBL" id="GAQ78411.1"/>
    </source>
</evidence>
<organism evidence="3 4">
    <name type="scientific">Klebsormidium nitens</name>
    <name type="common">Green alga</name>
    <name type="synonym">Ulothrix nitens</name>
    <dbReference type="NCBI Taxonomy" id="105231"/>
    <lineage>
        <taxon>Eukaryota</taxon>
        <taxon>Viridiplantae</taxon>
        <taxon>Streptophyta</taxon>
        <taxon>Klebsormidiophyceae</taxon>
        <taxon>Klebsormidiales</taxon>
        <taxon>Klebsormidiaceae</taxon>
        <taxon>Klebsormidium</taxon>
    </lineage>
</organism>
<dbReference type="Proteomes" id="UP000054558">
    <property type="component" value="Unassembled WGS sequence"/>
</dbReference>
<feature type="compositionally biased region" description="Basic and acidic residues" evidence="2">
    <location>
        <begin position="170"/>
        <end position="188"/>
    </location>
</feature>
<evidence type="ECO:0000256" key="1">
    <source>
        <dbReference type="SAM" id="Coils"/>
    </source>
</evidence>
<protein>
    <submittedName>
        <fullName evidence="3">Uncharacterized protein</fullName>
    </submittedName>
</protein>
<sequence>MALSLAHAVGSTFQTGLFTGGAPPHFGKEWYGSPLPRPTCAKVGKLPRQPNLIQASNSLPWVFDEDVTFGGLPARGVRLSKPRKREVRVGAKWLHGLKGESKTGGTGSSGSTIFERLGEAGGPKSSTAATAVRDSEGNSENGRASLKVDDDFDEDAYAEEEEEDDEEVDEQLKAELEASLRATQREPENGVAKPTEEEAGQGDLSAADGAPKDSEKVAELRMGLDTMRKAVENYFGAVYTVARLMPTAERKEFLDSFKGDQMIDLENALGGDKETFVLGLDGEDRTTALSILEETLSRCRAWVTSESDKLDKDAGEYTLVNDEVVPKTPDAPAPTPSELQAFIGRTLQEASYKSQEAMLEATWRMGDLPRFPDLPLQPGVFDDVESEEELRQKIAEQKLLMYGQAEQMRQELEEKKDEYRRNQEAWAAERRSAEQNGRPSVWQDRLNRFGRDPEAERMLEEGERVIEAFEDQIEEEFADFERSLGLRPAGDRPAGQPLSEQDYRDIGVTIQKIREDLEEGLRADEGLPVPYLRKPLAESEVAEMEQTYRDMIENAEEMKARGDTILPGAFDVMESLSGAISRIDELIKTGRIEVVRDRDYLDALRAYEAARDGTEDDDYKPVADRMPSTPEEVLTAIEDGITSLDYTLSVLNDNERRPLTADEVIEMQVMDEGVVQWRDEILDLMTNQTQVKALAKLDSLIDRTRPFYMVGAPRPLKPFTGFKDPNAAAVANVWADLIGEKLPEAPVSTEEAVTSAWGSLFDDASSGGADSAPVATPPREESVNGAAMPGLNGIALGDGEPTGSAKMENVMTIGNGIQLDLGAAQADRLTAAPGGTSFRESDPP</sequence>
<feature type="region of interest" description="Disordered" evidence="2">
    <location>
        <begin position="764"/>
        <end position="786"/>
    </location>
</feature>
<keyword evidence="4" id="KW-1185">Reference proteome</keyword>
<evidence type="ECO:0000313" key="4">
    <source>
        <dbReference type="Proteomes" id="UP000054558"/>
    </source>
</evidence>
<name>A0A1Y1HN42_KLENI</name>
<gene>
    <name evidence="3" type="ORF">KFL_000120570</name>
</gene>
<feature type="compositionally biased region" description="Acidic residues" evidence="2">
    <location>
        <begin position="150"/>
        <end position="169"/>
    </location>
</feature>
<feature type="region of interest" description="Disordered" evidence="2">
    <location>
        <begin position="97"/>
        <end position="216"/>
    </location>
</feature>
<keyword evidence="1" id="KW-0175">Coiled coil</keyword>
<proteinExistence type="predicted"/>
<accession>A0A1Y1HN42</accession>
<evidence type="ECO:0000256" key="2">
    <source>
        <dbReference type="SAM" id="MobiDB-lite"/>
    </source>
</evidence>
<dbReference type="AlphaFoldDB" id="A0A1Y1HN42"/>